<feature type="domain" description="GFO/IDH/MocA-like oxidoreductase" evidence="4">
    <location>
        <begin position="197"/>
        <end position="316"/>
    </location>
</feature>
<dbReference type="Gene3D" id="3.30.360.10">
    <property type="entry name" value="Dihydrodipicolinate Reductase, domain 2"/>
    <property type="match status" value="1"/>
</dbReference>
<dbReference type="SUPFAM" id="SSF51735">
    <property type="entry name" value="NAD(P)-binding Rossmann-fold domains"/>
    <property type="match status" value="1"/>
</dbReference>
<dbReference type="EMBL" id="MWQN01000001">
    <property type="protein sequence ID" value="OPC85407.1"/>
    <property type="molecule type" value="Genomic_DNA"/>
</dbReference>
<evidence type="ECO:0000313" key="6">
    <source>
        <dbReference type="Proteomes" id="UP000190037"/>
    </source>
</evidence>
<dbReference type="AlphaFoldDB" id="A0A1T3P8H6"/>
<proteinExistence type="inferred from homology"/>
<dbReference type="InterPro" id="IPR000683">
    <property type="entry name" value="Gfo/Idh/MocA-like_OxRdtase_N"/>
</dbReference>
<name>A0A1T3P8H6_9ACTN</name>
<reference evidence="5 6" key="1">
    <citation type="submission" date="2017-03" db="EMBL/GenBank/DDBJ databases">
        <title>Draft genome sequence of Streptomyces scabrisporus NF3, endophyte isolated from Amphipterygium adstringens.</title>
        <authorList>
            <person name="Vazquez M."/>
            <person name="Ceapa C.D."/>
            <person name="Rodriguez Luna D."/>
            <person name="Sanchez Esquivel S."/>
        </authorList>
    </citation>
    <scope>NUCLEOTIDE SEQUENCE [LARGE SCALE GENOMIC DNA]</scope>
    <source>
        <strain evidence="5 6">NF3</strain>
    </source>
</reference>
<dbReference type="Proteomes" id="UP000190037">
    <property type="component" value="Unassembled WGS sequence"/>
</dbReference>
<keyword evidence="2" id="KW-0560">Oxidoreductase</keyword>
<evidence type="ECO:0000256" key="1">
    <source>
        <dbReference type="ARBA" id="ARBA00010928"/>
    </source>
</evidence>
<accession>A0A1T3P8H6</accession>
<dbReference type="PANTHER" id="PTHR42840">
    <property type="entry name" value="NAD(P)-BINDING ROSSMANN-FOLD SUPERFAMILY PROTEIN-RELATED"/>
    <property type="match status" value="1"/>
</dbReference>
<dbReference type="SUPFAM" id="SSF55347">
    <property type="entry name" value="Glyceraldehyde-3-phosphate dehydrogenase-like, C-terminal domain"/>
    <property type="match status" value="1"/>
</dbReference>
<keyword evidence="6" id="KW-1185">Reference proteome</keyword>
<dbReference type="InterPro" id="IPR055170">
    <property type="entry name" value="GFO_IDH_MocA-like_dom"/>
</dbReference>
<organism evidence="5 6">
    <name type="scientific">Embleya scabrispora</name>
    <dbReference type="NCBI Taxonomy" id="159449"/>
    <lineage>
        <taxon>Bacteria</taxon>
        <taxon>Bacillati</taxon>
        <taxon>Actinomycetota</taxon>
        <taxon>Actinomycetes</taxon>
        <taxon>Kitasatosporales</taxon>
        <taxon>Streptomycetaceae</taxon>
        <taxon>Embleya</taxon>
    </lineage>
</organism>
<dbReference type="Gene3D" id="3.40.50.720">
    <property type="entry name" value="NAD(P)-binding Rossmann-like Domain"/>
    <property type="match status" value="1"/>
</dbReference>
<dbReference type="PANTHER" id="PTHR42840:SF3">
    <property type="entry name" value="BINDING ROSSMANN FOLD OXIDOREDUCTASE, PUTATIVE (AFU_ORTHOLOGUE AFUA_2G10240)-RELATED"/>
    <property type="match status" value="1"/>
</dbReference>
<protein>
    <recommendedName>
        <fullName evidence="7">Dehydrogenase</fullName>
    </recommendedName>
</protein>
<feature type="domain" description="Gfo/Idh/MocA-like oxidoreductase N-terminal" evidence="3">
    <location>
        <begin position="74"/>
        <end position="189"/>
    </location>
</feature>
<dbReference type="GO" id="GO:0000166">
    <property type="term" value="F:nucleotide binding"/>
    <property type="evidence" value="ECO:0007669"/>
    <property type="project" value="InterPro"/>
</dbReference>
<evidence type="ECO:0000313" key="5">
    <source>
        <dbReference type="EMBL" id="OPC85407.1"/>
    </source>
</evidence>
<dbReference type="GO" id="GO:0016491">
    <property type="term" value="F:oxidoreductase activity"/>
    <property type="evidence" value="ECO:0007669"/>
    <property type="project" value="UniProtKB-KW"/>
</dbReference>
<comment type="caution">
    <text evidence="5">The sequence shown here is derived from an EMBL/GenBank/DDBJ whole genome shotgun (WGS) entry which is preliminary data.</text>
</comment>
<dbReference type="STRING" id="159449.B4N89_29620"/>
<evidence type="ECO:0000256" key="2">
    <source>
        <dbReference type="ARBA" id="ARBA00023002"/>
    </source>
</evidence>
<dbReference type="OrthoDB" id="256869at2"/>
<sequence>MVIPPRLPPSRESFGQRGRCVRGCHSVGWCSGPLDGGRDAGRPAGQGAGRGRGVWLGSGVRVGPGGVGVERDGMRVGVIGVGRIGGFHARALSGIAAVERVVVADVDRGRAEEFARAAGVAAVGLDEVFAAVDAVVIAAPTSAHVELLRAAADAKLPILCEKPIALDPIVAREAVAYVEARGAGLQVGFQRRFDPMYVAARAAVEAGALGTLTRVHAVSVDRRPPPAAFVPTSGGIYRDTHIHDFDIVPWVTGVPIVEVTAIGANRGAAVFREHDDVDVSAVLFRLADGTLGTAHAGRRHEPGYDVRLELAGTAGTHACGGVTEGDFLTRFGDAYRAELAAFVAMAAGRIAGPCSGADALAAQAVAEACVVSRREGRTVRVG</sequence>
<comment type="similarity">
    <text evidence="1">Belongs to the Gfo/Idh/MocA family.</text>
</comment>
<dbReference type="Pfam" id="PF22725">
    <property type="entry name" value="GFO_IDH_MocA_C3"/>
    <property type="match status" value="1"/>
</dbReference>
<gene>
    <name evidence="5" type="ORF">B4N89_29620</name>
</gene>
<evidence type="ECO:0000259" key="3">
    <source>
        <dbReference type="Pfam" id="PF01408"/>
    </source>
</evidence>
<dbReference type="Pfam" id="PF01408">
    <property type="entry name" value="GFO_IDH_MocA"/>
    <property type="match status" value="1"/>
</dbReference>
<evidence type="ECO:0000259" key="4">
    <source>
        <dbReference type="Pfam" id="PF22725"/>
    </source>
</evidence>
<dbReference type="InterPro" id="IPR036291">
    <property type="entry name" value="NAD(P)-bd_dom_sf"/>
</dbReference>
<evidence type="ECO:0008006" key="7">
    <source>
        <dbReference type="Google" id="ProtNLM"/>
    </source>
</evidence>